<dbReference type="Gene3D" id="3.30.40.10">
    <property type="entry name" value="Zinc/RING finger domain, C3HC4 (zinc finger)"/>
    <property type="match status" value="1"/>
</dbReference>
<dbReference type="PANTHER" id="PTHR45626:SF17">
    <property type="entry name" value="HELICASE-LIKE TRANSCRIPTION FACTOR"/>
    <property type="match status" value="1"/>
</dbReference>
<feature type="compositionally biased region" description="Acidic residues" evidence="6">
    <location>
        <begin position="193"/>
        <end position="202"/>
    </location>
</feature>
<accession>A0A9W4HGD4</accession>
<name>A0A9W4HGD4_PENNA</name>
<feature type="compositionally biased region" description="Acidic residues" evidence="6">
    <location>
        <begin position="974"/>
        <end position="990"/>
    </location>
</feature>
<comment type="similarity">
    <text evidence="1">Belongs to the SNF2/RAD54 helicase family.</text>
</comment>
<feature type="compositionally biased region" description="Basic and acidic residues" evidence="6">
    <location>
        <begin position="223"/>
        <end position="233"/>
    </location>
</feature>
<protein>
    <recommendedName>
        <fullName evidence="11">Helicase ATP-binding domain-containing protein</fullName>
    </recommendedName>
</protein>
<keyword evidence="5" id="KW-0067">ATP-binding</keyword>
<dbReference type="InterPro" id="IPR014001">
    <property type="entry name" value="Helicase_ATP-bd"/>
</dbReference>
<dbReference type="Gene3D" id="3.40.50.10810">
    <property type="entry name" value="Tandem AAA-ATPase domain"/>
    <property type="match status" value="1"/>
</dbReference>
<evidence type="ECO:0000313" key="9">
    <source>
        <dbReference type="EMBL" id="CAG8004618.1"/>
    </source>
</evidence>
<dbReference type="SMART" id="SM00490">
    <property type="entry name" value="HELICc"/>
    <property type="match status" value="1"/>
</dbReference>
<keyword evidence="3" id="KW-0378">Hydrolase</keyword>
<dbReference type="InterPro" id="IPR027417">
    <property type="entry name" value="P-loop_NTPase"/>
</dbReference>
<dbReference type="SMART" id="SM00487">
    <property type="entry name" value="DEXDc"/>
    <property type="match status" value="1"/>
</dbReference>
<dbReference type="CDD" id="cd18008">
    <property type="entry name" value="DEXDc_SHPRH-like"/>
    <property type="match status" value="1"/>
</dbReference>
<dbReference type="GO" id="GO:0004386">
    <property type="term" value="F:helicase activity"/>
    <property type="evidence" value="ECO:0007669"/>
    <property type="project" value="UniProtKB-KW"/>
</dbReference>
<dbReference type="Gene3D" id="3.40.50.300">
    <property type="entry name" value="P-loop containing nucleotide triphosphate hydrolases"/>
    <property type="match status" value="1"/>
</dbReference>
<feature type="region of interest" description="Disordered" evidence="6">
    <location>
        <begin position="914"/>
        <end position="997"/>
    </location>
</feature>
<dbReference type="GO" id="GO:0008094">
    <property type="term" value="F:ATP-dependent activity, acting on DNA"/>
    <property type="evidence" value="ECO:0007669"/>
    <property type="project" value="TreeGrafter"/>
</dbReference>
<dbReference type="CDD" id="cd18793">
    <property type="entry name" value="SF2_C_SNF"/>
    <property type="match status" value="1"/>
</dbReference>
<feature type="domain" description="Helicase ATP-binding" evidence="7">
    <location>
        <begin position="447"/>
        <end position="640"/>
    </location>
</feature>
<organism evidence="9 10">
    <name type="scientific">Penicillium nalgiovense</name>
    <dbReference type="NCBI Taxonomy" id="60175"/>
    <lineage>
        <taxon>Eukaryota</taxon>
        <taxon>Fungi</taxon>
        <taxon>Dikarya</taxon>
        <taxon>Ascomycota</taxon>
        <taxon>Pezizomycotina</taxon>
        <taxon>Eurotiomycetes</taxon>
        <taxon>Eurotiomycetidae</taxon>
        <taxon>Eurotiales</taxon>
        <taxon>Aspergillaceae</taxon>
        <taxon>Penicillium</taxon>
    </lineage>
</organism>
<evidence type="ECO:0000256" key="6">
    <source>
        <dbReference type="SAM" id="MobiDB-lite"/>
    </source>
</evidence>
<dbReference type="AlphaFoldDB" id="A0A9W4HGD4"/>
<evidence type="ECO:0000256" key="3">
    <source>
        <dbReference type="ARBA" id="ARBA00022801"/>
    </source>
</evidence>
<evidence type="ECO:0000256" key="4">
    <source>
        <dbReference type="ARBA" id="ARBA00022806"/>
    </source>
</evidence>
<dbReference type="EMBL" id="CAJVNV010000056">
    <property type="protein sequence ID" value="CAG8004618.1"/>
    <property type="molecule type" value="Genomic_DNA"/>
</dbReference>
<evidence type="ECO:0000313" key="10">
    <source>
        <dbReference type="Proteomes" id="UP001153461"/>
    </source>
</evidence>
<keyword evidence="4" id="KW-0347">Helicase</keyword>
<dbReference type="OrthoDB" id="4205424at2759"/>
<feature type="region of interest" description="Disordered" evidence="6">
    <location>
        <begin position="311"/>
        <end position="354"/>
    </location>
</feature>
<proteinExistence type="inferred from homology"/>
<feature type="compositionally biased region" description="Basic and acidic residues" evidence="6">
    <location>
        <begin position="100"/>
        <end position="119"/>
    </location>
</feature>
<evidence type="ECO:0000256" key="5">
    <source>
        <dbReference type="ARBA" id="ARBA00022840"/>
    </source>
</evidence>
<dbReference type="InterPro" id="IPR049730">
    <property type="entry name" value="SNF2/RAD54-like_C"/>
</dbReference>
<feature type="domain" description="Helicase C-terminal" evidence="8">
    <location>
        <begin position="1026"/>
        <end position="1202"/>
    </location>
</feature>
<feature type="compositionally biased region" description="Polar residues" evidence="6">
    <location>
        <begin position="209"/>
        <end position="218"/>
    </location>
</feature>
<feature type="compositionally biased region" description="Polar residues" evidence="6">
    <location>
        <begin position="1"/>
        <end position="12"/>
    </location>
</feature>
<feature type="region of interest" description="Disordered" evidence="6">
    <location>
        <begin position="1"/>
        <end position="145"/>
    </location>
</feature>
<evidence type="ECO:0000259" key="8">
    <source>
        <dbReference type="PROSITE" id="PS51194"/>
    </source>
</evidence>
<dbReference type="Pfam" id="PF00271">
    <property type="entry name" value="Helicase_C"/>
    <property type="match status" value="1"/>
</dbReference>
<dbReference type="GO" id="GO:0016787">
    <property type="term" value="F:hydrolase activity"/>
    <property type="evidence" value="ECO:0007669"/>
    <property type="project" value="UniProtKB-KW"/>
</dbReference>
<dbReference type="InterPro" id="IPR000330">
    <property type="entry name" value="SNF2_N"/>
</dbReference>
<dbReference type="SUPFAM" id="SSF52540">
    <property type="entry name" value="P-loop containing nucleoside triphosphate hydrolases"/>
    <property type="match status" value="2"/>
</dbReference>
<dbReference type="PROSITE" id="PS51192">
    <property type="entry name" value="HELICASE_ATP_BIND_1"/>
    <property type="match status" value="1"/>
</dbReference>
<evidence type="ECO:0000259" key="7">
    <source>
        <dbReference type="PROSITE" id="PS51192"/>
    </source>
</evidence>
<gene>
    <name evidence="9" type="ORF">PNAL_LOCUS1986</name>
</gene>
<dbReference type="InterPro" id="IPR001650">
    <property type="entry name" value="Helicase_C-like"/>
</dbReference>
<evidence type="ECO:0008006" key="11">
    <source>
        <dbReference type="Google" id="ProtNLM"/>
    </source>
</evidence>
<evidence type="ECO:0000256" key="1">
    <source>
        <dbReference type="ARBA" id="ARBA00007025"/>
    </source>
</evidence>
<reference evidence="9" key="1">
    <citation type="submission" date="2021-07" db="EMBL/GenBank/DDBJ databases">
        <authorList>
            <person name="Branca A.L. A."/>
        </authorList>
    </citation>
    <scope>NUCLEOTIDE SEQUENCE</scope>
</reference>
<evidence type="ECO:0000256" key="2">
    <source>
        <dbReference type="ARBA" id="ARBA00022741"/>
    </source>
</evidence>
<dbReference type="Proteomes" id="UP001153461">
    <property type="component" value="Unassembled WGS sequence"/>
</dbReference>
<feature type="compositionally biased region" description="Polar residues" evidence="6">
    <location>
        <begin position="58"/>
        <end position="72"/>
    </location>
</feature>
<dbReference type="Pfam" id="PF00176">
    <property type="entry name" value="SNF2-rel_dom"/>
    <property type="match status" value="1"/>
</dbReference>
<comment type="caution">
    <text evidence="9">The sequence shown here is derived from an EMBL/GenBank/DDBJ whole genome shotgun (WGS) entry which is preliminary data.</text>
</comment>
<dbReference type="SUPFAM" id="SSF57850">
    <property type="entry name" value="RING/U-box"/>
    <property type="match status" value="1"/>
</dbReference>
<feature type="region of interest" description="Disordered" evidence="6">
    <location>
        <begin position="158"/>
        <end position="299"/>
    </location>
</feature>
<dbReference type="GO" id="GO:0005634">
    <property type="term" value="C:nucleus"/>
    <property type="evidence" value="ECO:0007669"/>
    <property type="project" value="TreeGrafter"/>
</dbReference>
<sequence length="1243" mass="140945">MPDTTKMQSSVQKGAPSKHRAPEMDRSQFKLSDGRLTFRPTDGTSYASQDPIHPAMQKSGNGQLSSAGSNSPPIKKEFPDENAQQIRTWDKFKPPLAIKQEPEIKQEPGTKMEPQEFKRAQRGRLVIDLTEEDDNLPTPKRPIPGPALLMAIYQRQKAAKRAIESAEQPVESLFVQDDDSSGASSPKISDPFLEPDEDDVSGFDEYQKQFRSLRNPSFQQQIEFEKRREEELQRRRKVKNDRLFAPNAQVEPEGNPDGENIPSGLQEQSQPRETQPQAQTEAYFKQPATAKRPVTRVSKFKVQKAKRLGLLQLLSKEGARKREEADETEAETEQAPGAKGAQKKKPRPPTALSNKEIRSIFSNDDGHQTVKGPLPPGFVSTERNKQKAFREMLASIPVAEKAGARADISILDEATRTFNPSARSDGQGKWKVRGLKTSLMVNQCKRETSSSKPNGGLLCDVMGFGKTLSALACIVNRKVPSEPEGPTLIVAPRNLISTWMSQICQHCEPRAAGSVIAYCSGSRLETDDLGYYLTQQGIVLTTYTEIASSYPNLKPPPGLKTDDAIEQWWEREYDEKAGVFHRINWHRIILDEGHMIRNRNTRTSIAVRALSGNYKWALTGTPLHNCVDELYALFAFIDVPNSEPYKIFMHNYCNGTPLAKERLINMLRAIIHRKTHESRHMGRPLIELKRFDLKEVKIEFYPVERQIYEAIAERFVAKVNVTQKEKQKKCILTMILKLQMFSSHPLTAEDYLKRVCNSDSALDAKLKGWVKDETSPGNPSPSSIIAKCCIAGKYQTSMPVVPLRSREASGSLRPRPGGNFEELVSKFKEMTKQFFDNGAFYELDHRTWFCPGCDGFPTRAIITDCKHLYCEECFDALPDDNGNTDGVARWCRSCKIPIKTAAFYGIYDDDDFDTPQLDDTQSSSLERASHQKRPAPPDTRTAKGTQTKKRRKGKKDGPTFTEWLLADRNPTSSEESDEEESPDEVEDESPNEGNVPYEEEIDEGQDWIAAFGKSMPGSKFDAITSQVKKWFEEDSTAKIVIFTQYVNSAKLLRYLCEENHWSYSQVSFSTTIDRKSTYLTRLDQITGRMANRSREIHLDRFRKNDEYKIMIASIKTGGLGLDFSVANKCILVDLWWNEAVQDQAFFRLWRLGQQRDVECIVLMIKKSIDEWMESTQKRKAKEISEVMSQSVLMDRNTLRELLEMFGEVDDDPQKGFQVYLPPKNIAKYSSKTANKAKAAKKRS</sequence>
<feature type="compositionally biased region" description="Polar residues" evidence="6">
    <location>
        <begin position="263"/>
        <end position="280"/>
    </location>
</feature>
<keyword evidence="2" id="KW-0547">Nucleotide-binding</keyword>
<dbReference type="InterPro" id="IPR050628">
    <property type="entry name" value="SNF2_RAD54_helicase_TF"/>
</dbReference>
<dbReference type="PANTHER" id="PTHR45626">
    <property type="entry name" value="TRANSCRIPTION TERMINATION FACTOR 2-RELATED"/>
    <property type="match status" value="1"/>
</dbReference>
<dbReference type="PROSITE" id="PS51194">
    <property type="entry name" value="HELICASE_CTER"/>
    <property type="match status" value="1"/>
</dbReference>
<dbReference type="InterPro" id="IPR013083">
    <property type="entry name" value="Znf_RING/FYVE/PHD"/>
</dbReference>
<dbReference type="InterPro" id="IPR038718">
    <property type="entry name" value="SNF2-like_sf"/>
</dbReference>
<dbReference type="GO" id="GO:0005524">
    <property type="term" value="F:ATP binding"/>
    <property type="evidence" value="ECO:0007669"/>
    <property type="project" value="UniProtKB-KW"/>
</dbReference>
<dbReference type="GO" id="GO:0006281">
    <property type="term" value="P:DNA repair"/>
    <property type="evidence" value="ECO:0007669"/>
    <property type="project" value="TreeGrafter"/>
</dbReference>